<gene>
    <name evidence="3" type="ORF">J437_LFUL001843</name>
</gene>
<feature type="region of interest" description="Disordered" evidence="1">
    <location>
        <begin position="45"/>
        <end position="69"/>
    </location>
</feature>
<dbReference type="Proteomes" id="UP000792457">
    <property type="component" value="Unassembled WGS sequence"/>
</dbReference>
<evidence type="ECO:0000313" key="3">
    <source>
        <dbReference type="EMBL" id="KAG8222301.1"/>
    </source>
</evidence>
<dbReference type="OrthoDB" id="10570995at2759"/>
<sequence length="143" mass="15849">MERTQNGVHPSKHQHPHHCHHHHLQPHPTVIIGDGKTHRISNISTISIPTSERSGKSVGSNPGSDGSCQSTVQKEQYWMCSKRTKLEKLLMLAVLLLSIVIIGMTIAVSVLASDDRESKLYRIVMLIMAPLAKLHGNPRQVDS</sequence>
<reference evidence="3" key="1">
    <citation type="submission" date="2013-04" db="EMBL/GenBank/DDBJ databases">
        <authorList>
            <person name="Qu J."/>
            <person name="Murali S.C."/>
            <person name="Bandaranaike D."/>
            <person name="Bellair M."/>
            <person name="Blankenburg K."/>
            <person name="Chao H."/>
            <person name="Dinh H."/>
            <person name="Doddapaneni H."/>
            <person name="Downs B."/>
            <person name="Dugan-Rocha S."/>
            <person name="Elkadiri S."/>
            <person name="Gnanaolivu R.D."/>
            <person name="Hernandez B."/>
            <person name="Javaid M."/>
            <person name="Jayaseelan J.C."/>
            <person name="Lee S."/>
            <person name="Li M."/>
            <person name="Ming W."/>
            <person name="Munidasa M."/>
            <person name="Muniz J."/>
            <person name="Nguyen L."/>
            <person name="Ongeri F."/>
            <person name="Osuji N."/>
            <person name="Pu L.-L."/>
            <person name="Puazo M."/>
            <person name="Qu C."/>
            <person name="Quiroz J."/>
            <person name="Raj R."/>
            <person name="Weissenberger G."/>
            <person name="Xin Y."/>
            <person name="Zou X."/>
            <person name="Han Y."/>
            <person name="Richards S."/>
            <person name="Worley K."/>
            <person name="Muzny D."/>
            <person name="Gibbs R."/>
        </authorList>
    </citation>
    <scope>NUCLEOTIDE SEQUENCE</scope>
    <source>
        <strain evidence="3">Sampled in the wild</strain>
    </source>
</reference>
<keyword evidence="4" id="KW-1185">Reference proteome</keyword>
<feature type="compositionally biased region" description="Basic residues" evidence="1">
    <location>
        <begin position="10"/>
        <end position="25"/>
    </location>
</feature>
<evidence type="ECO:0000313" key="4">
    <source>
        <dbReference type="Proteomes" id="UP000792457"/>
    </source>
</evidence>
<keyword evidence="2" id="KW-0812">Transmembrane</keyword>
<accession>A0A8K0JTB4</accession>
<evidence type="ECO:0000256" key="2">
    <source>
        <dbReference type="SAM" id="Phobius"/>
    </source>
</evidence>
<feature type="compositionally biased region" description="Polar residues" evidence="1">
    <location>
        <begin position="57"/>
        <end position="69"/>
    </location>
</feature>
<keyword evidence="2" id="KW-0472">Membrane</keyword>
<comment type="caution">
    <text evidence="3">The sequence shown here is derived from an EMBL/GenBank/DDBJ whole genome shotgun (WGS) entry which is preliminary data.</text>
</comment>
<proteinExistence type="predicted"/>
<feature type="transmembrane region" description="Helical" evidence="2">
    <location>
        <begin position="89"/>
        <end position="112"/>
    </location>
</feature>
<reference evidence="3" key="2">
    <citation type="submission" date="2017-10" db="EMBL/GenBank/DDBJ databases">
        <title>Ladona fulva Genome sequencing and assembly.</title>
        <authorList>
            <person name="Murali S."/>
            <person name="Richards S."/>
            <person name="Bandaranaike D."/>
            <person name="Bellair M."/>
            <person name="Blankenburg K."/>
            <person name="Chao H."/>
            <person name="Dinh H."/>
            <person name="Doddapaneni H."/>
            <person name="Dugan-Rocha S."/>
            <person name="Elkadiri S."/>
            <person name="Gnanaolivu R."/>
            <person name="Hernandez B."/>
            <person name="Skinner E."/>
            <person name="Javaid M."/>
            <person name="Lee S."/>
            <person name="Li M."/>
            <person name="Ming W."/>
            <person name="Munidasa M."/>
            <person name="Muniz J."/>
            <person name="Nguyen L."/>
            <person name="Hughes D."/>
            <person name="Osuji N."/>
            <person name="Pu L.-L."/>
            <person name="Puazo M."/>
            <person name="Qu C."/>
            <person name="Quiroz J."/>
            <person name="Raj R."/>
            <person name="Weissenberger G."/>
            <person name="Xin Y."/>
            <person name="Zou X."/>
            <person name="Han Y."/>
            <person name="Worley K."/>
            <person name="Muzny D."/>
            <person name="Gibbs R."/>
        </authorList>
    </citation>
    <scope>NUCLEOTIDE SEQUENCE</scope>
    <source>
        <strain evidence="3">Sampled in the wild</strain>
    </source>
</reference>
<dbReference type="EMBL" id="KZ308129">
    <property type="protein sequence ID" value="KAG8222301.1"/>
    <property type="molecule type" value="Genomic_DNA"/>
</dbReference>
<evidence type="ECO:0000256" key="1">
    <source>
        <dbReference type="SAM" id="MobiDB-lite"/>
    </source>
</evidence>
<feature type="region of interest" description="Disordered" evidence="1">
    <location>
        <begin position="1"/>
        <end position="31"/>
    </location>
</feature>
<keyword evidence="2" id="KW-1133">Transmembrane helix</keyword>
<name>A0A8K0JTB4_LADFU</name>
<dbReference type="AlphaFoldDB" id="A0A8K0JTB4"/>
<organism evidence="3 4">
    <name type="scientific">Ladona fulva</name>
    <name type="common">Scarce chaser dragonfly</name>
    <name type="synonym">Libellula fulva</name>
    <dbReference type="NCBI Taxonomy" id="123851"/>
    <lineage>
        <taxon>Eukaryota</taxon>
        <taxon>Metazoa</taxon>
        <taxon>Ecdysozoa</taxon>
        <taxon>Arthropoda</taxon>
        <taxon>Hexapoda</taxon>
        <taxon>Insecta</taxon>
        <taxon>Pterygota</taxon>
        <taxon>Palaeoptera</taxon>
        <taxon>Odonata</taxon>
        <taxon>Epiprocta</taxon>
        <taxon>Anisoptera</taxon>
        <taxon>Libelluloidea</taxon>
        <taxon>Libellulidae</taxon>
        <taxon>Ladona</taxon>
    </lineage>
</organism>
<protein>
    <submittedName>
        <fullName evidence="3">Uncharacterized protein</fullName>
    </submittedName>
</protein>